<gene>
    <name evidence="6" type="ORF">AVDCRST_MAG65-1356</name>
</gene>
<feature type="non-terminal residue" evidence="6">
    <location>
        <position position="288"/>
    </location>
</feature>
<dbReference type="Gene3D" id="3.40.50.20">
    <property type="match status" value="1"/>
</dbReference>
<dbReference type="PROSITE" id="PS50975">
    <property type="entry name" value="ATP_GRASP"/>
    <property type="match status" value="1"/>
</dbReference>
<dbReference type="InterPro" id="IPR011761">
    <property type="entry name" value="ATP-grasp"/>
</dbReference>
<feature type="domain" description="ATP-grasp" evidence="5">
    <location>
        <begin position="111"/>
        <end position="284"/>
    </location>
</feature>
<evidence type="ECO:0000256" key="3">
    <source>
        <dbReference type="ARBA" id="ARBA00022840"/>
    </source>
</evidence>
<organism evidence="6">
    <name type="scientific">uncultured Solirubrobacteraceae bacterium</name>
    <dbReference type="NCBI Taxonomy" id="1162706"/>
    <lineage>
        <taxon>Bacteria</taxon>
        <taxon>Bacillati</taxon>
        <taxon>Actinomycetota</taxon>
        <taxon>Thermoleophilia</taxon>
        <taxon>Solirubrobacterales</taxon>
        <taxon>Solirubrobacteraceae</taxon>
        <taxon>environmental samples</taxon>
    </lineage>
</organism>
<protein>
    <recommendedName>
        <fullName evidence="5">ATP-grasp domain-containing protein</fullName>
    </recommendedName>
</protein>
<dbReference type="GO" id="GO:0046872">
    <property type="term" value="F:metal ion binding"/>
    <property type="evidence" value="ECO:0007669"/>
    <property type="project" value="InterPro"/>
</dbReference>
<dbReference type="InterPro" id="IPR052032">
    <property type="entry name" value="ATP-dep_AA_Ligase"/>
</dbReference>
<reference evidence="6" key="1">
    <citation type="submission" date="2020-02" db="EMBL/GenBank/DDBJ databases">
        <authorList>
            <person name="Meier V. D."/>
        </authorList>
    </citation>
    <scope>NUCLEOTIDE SEQUENCE</scope>
    <source>
        <strain evidence="6">AVDCRST_MAG65</strain>
    </source>
</reference>
<dbReference type="Gene3D" id="3.30.470.20">
    <property type="entry name" value="ATP-grasp fold, B domain"/>
    <property type="match status" value="1"/>
</dbReference>
<evidence type="ECO:0000256" key="4">
    <source>
        <dbReference type="PROSITE-ProRule" id="PRU00409"/>
    </source>
</evidence>
<dbReference type="GO" id="GO:0005524">
    <property type="term" value="F:ATP binding"/>
    <property type="evidence" value="ECO:0007669"/>
    <property type="project" value="UniProtKB-UniRule"/>
</dbReference>
<evidence type="ECO:0000256" key="1">
    <source>
        <dbReference type="ARBA" id="ARBA00022598"/>
    </source>
</evidence>
<keyword evidence="3 4" id="KW-0067">ATP-binding</keyword>
<proteinExistence type="predicted"/>
<dbReference type="EMBL" id="CADCVL010000222">
    <property type="protein sequence ID" value="CAA9479622.1"/>
    <property type="molecule type" value="Genomic_DNA"/>
</dbReference>
<name>A0A6J4RR98_9ACTN</name>
<keyword evidence="1" id="KW-0436">Ligase</keyword>
<dbReference type="PANTHER" id="PTHR43585:SF2">
    <property type="entry name" value="ATP-GRASP ENZYME FSQD"/>
    <property type="match status" value="1"/>
</dbReference>
<dbReference type="SUPFAM" id="SSF56059">
    <property type="entry name" value="Glutathione synthetase ATP-binding domain-like"/>
    <property type="match status" value="1"/>
</dbReference>
<dbReference type="InterPro" id="IPR048764">
    <property type="entry name" value="PylC_N"/>
</dbReference>
<dbReference type="GO" id="GO:0016874">
    <property type="term" value="F:ligase activity"/>
    <property type="evidence" value="ECO:0007669"/>
    <property type="project" value="UniProtKB-KW"/>
</dbReference>
<dbReference type="AlphaFoldDB" id="A0A6J4RR98"/>
<dbReference type="PANTHER" id="PTHR43585">
    <property type="entry name" value="FUMIPYRROLE BIOSYNTHESIS PROTEIN C"/>
    <property type="match status" value="1"/>
</dbReference>
<evidence type="ECO:0000259" key="5">
    <source>
        <dbReference type="PROSITE" id="PS50975"/>
    </source>
</evidence>
<keyword evidence="2 4" id="KW-0547">Nucleotide-binding</keyword>
<evidence type="ECO:0000256" key="2">
    <source>
        <dbReference type="ARBA" id="ARBA00022741"/>
    </source>
</evidence>
<dbReference type="Gene3D" id="3.30.1490.20">
    <property type="entry name" value="ATP-grasp fold, A domain"/>
    <property type="match status" value="1"/>
</dbReference>
<accession>A0A6J4RR98</accession>
<evidence type="ECO:0000313" key="6">
    <source>
        <dbReference type="EMBL" id="CAA9479622.1"/>
    </source>
</evidence>
<dbReference type="InterPro" id="IPR013815">
    <property type="entry name" value="ATP_grasp_subdomain_1"/>
</dbReference>
<dbReference type="Pfam" id="PF15632">
    <property type="entry name" value="ATPgrasp_Ter"/>
    <property type="match status" value="1"/>
</dbReference>
<dbReference type="Pfam" id="PF21360">
    <property type="entry name" value="PylC-like_N"/>
    <property type="match status" value="1"/>
</dbReference>
<sequence>MTAILLTGVGKRYDIVSAFAQHATVVAADPNPLAPAQYAAHHRVAVPLIKDPEYIPALRALCDEHGVGAVVPLTDLDIEVLAQARADGRLPEALVPSPETAAATYDKYEAHLLLQRLGLPSPPTVLPGEEPPSYPVMVKPRRGSGADAIHPARDAEEAAFFCRYIADKDPMVQRLMDGPEFSMDCLSDTEGRCLNVIPRSMLESRGGESIKGTVLDDAELVELGRTVVEALGVRGPCTVQAFRDREIGLGITDVNTRFGGAFPAPAYAARPGRTYPELIVRMASGERI</sequence>